<dbReference type="Gene3D" id="1.20.120.520">
    <property type="entry name" value="nmb1532 protein domain like"/>
    <property type="match status" value="1"/>
</dbReference>
<feature type="domain" description="Hemerythrin-like" evidence="2">
    <location>
        <begin position="8"/>
        <end position="121"/>
    </location>
</feature>
<dbReference type="EMBL" id="BMQJ01000016">
    <property type="protein sequence ID" value="GGQ19952.1"/>
    <property type="molecule type" value="Genomic_DNA"/>
</dbReference>
<evidence type="ECO:0000313" key="4">
    <source>
        <dbReference type="Proteomes" id="UP000611554"/>
    </source>
</evidence>
<keyword evidence="1" id="KW-0175">Coiled coil</keyword>
<evidence type="ECO:0000256" key="1">
    <source>
        <dbReference type="SAM" id="Coils"/>
    </source>
</evidence>
<evidence type="ECO:0000259" key="2">
    <source>
        <dbReference type="Pfam" id="PF01814"/>
    </source>
</evidence>
<feature type="coiled-coil region" evidence="1">
    <location>
        <begin position="72"/>
        <end position="105"/>
    </location>
</feature>
<dbReference type="Proteomes" id="UP000611554">
    <property type="component" value="Unassembled WGS sequence"/>
</dbReference>
<accession>A0ABQ2RD54</accession>
<reference evidence="4" key="1">
    <citation type="journal article" date="2019" name="Int. J. Syst. Evol. Microbiol.">
        <title>The Global Catalogue of Microorganisms (GCM) 10K type strain sequencing project: providing services to taxonomists for standard genome sequencing and annotation.</title>
        <authorList>
            <consortium name="The Broad Institute Genomics Platform"/>
            <consortium name="The Broad Institute Genome Sequencing Center for Infectious Disease"/>
            <person name="Wu L."/>
            <person name="Ma J."/>
        </authorList>
    </citation>
    <scope>NUCLEOTIDE SEQUENCE [LARGE SCALE GENOMIC DNA]</scope>
    <source>
        <strain evidence="4">JCM 3115</strain>
    </source>
</reference>
<dbReference type="InterPro" id="IPR012312">
    <property type="entry name" value="Hemerythrin-like"/>
</dbReference>
<keyword evidence="4" id="KW-1185">Reference proteome</keyword>
<proteinExistence type="predicted"/>
<sequence>MSRDHALVRELIAVHDGLRRELKELRGAERVTHDLRVRCMYYCHHVETHHTVESLYLFTALRERFPTSGEVIDRLEEEHAKVAEILRAIERAADFREELDRLADELLAHLDWEEEQLTPLLAQLDRWPS</sequence>
<protein>
    <recommendedName>
        <fullName evidence="2">Hemerythrin-like domain-containing protein</fullName>
    </recommendedName>
</protein>
<organism evidence="3 4">
    <name type="scientific">Streptosporangium pseudovulgare</name>
    <dbReference type="NCBI Taxonomy" id="35765"/>
    <lineage>
        <taxon>Bacteria</taxon>
        <taxon>Bacillati</taxon>
        <taxon>Actinomycetota</taxon>
        <taxon>Actinomycetes</taxon>
        <taxon>Streptosporangiales</taxon>
        <taxon>Streptosporangiaceae</taxon>
        <taxon>Streptosporangium</taxon>
    </lineage>
</organism>
<dbReference type="RefSeq" id="WP_189249614.1">
    <property type="nucleotide sequence ID" value="NZ_BMQJ01000016.1"/>
</dbReference>
<comment type="caution">
    <text evidence="3">The sequence shown here is derived from an EMBL/GenBank/DDBJ whole genome shotgun (WGS) entry which is preliminary data.</text>
</comment>
<dbReference type="Pfam" id="PF01814">
    <property type="entry name" value="Hemerythrin"/>
    <property type="match status" value="1"/>
</dbReference>
<gene>
    <name evidence="3" type="ORF">GCM10010140_57930</name>
</gene>
<evidence type="ECO:0000313" key="3">
    <source>
        <dbReference type="EMBL" id="GGQ19952.1"/>
    </source>
</evidence>
<name>A0ABQ2RD54_9ACTN</name>